<dbReference type="AlphaFoldDB" id="A0A1L7XT29"/>
<accession>A0A1L7XT29</accession>
<dbReference type="Pfam" id="PF00596">
    <property type="entry name" value="Aldolase_II"/>
    <property type="match status" value="1"/>
</dbReference>
<dbReference type="GO" id="GO:0051015">
    <property type="term" value="F:actin filament binding"/>
    <property type="evidence" value="ECO:0007669"/>
    <property type="project" value="TreeGrafter"/>
</dbReference>
<keyword evidence="3" id="KW-1185">Reference proteome</keyword>
<evidence type="ECO:0000259" key="1">
    <source>
        <dbReference type="SMART" id="SM01007"/>
    </source>
</evidence>
<proteinExistence type="predicted"/>
<dbReference type="InterPro" id="IPR001303">
    <property type="entry name" value="Aldolase_II/adducin_N"/>
</dbReference>
<dbReference type="SUPFAM" id="SSF53639">
    <property type="entry name" value="AraD/HMP-PK domain-like"/>
    <property type="match status" value="1"/>
</dbReference>
<dbReference type="NCBIfam" id="NF004855">
    <property type="entry name" value="PRK06208.1"/>
    <property type="match status" value="1"/>
</dbReference>
<dbReference type="FunFam" id="3.40.225.10:FF:000009">
    <property type="entry name" value="Class II aldolase/adducin N-terminal"/>
    <property type="match status" value="1"/>
</dbReference>
<gene>
    <name evidence="2" type="ORF">PAC_18081</name>
</gene>
<dbReference type="PANTHER" id="PTHR10672:SF41">
    <property type="entry name" value="CLASS II ALDOLASE_ADDUCIN DOMAIN PROTEIN (AFU_ORTHOLOGUE AFUA_3G01330)"/>
    <property type="match status" value="1"/>
</dbReference>
<dbReference type="EMBL" id="FJOG01000052">
    <property type="protein sequence ID" value="CZR68182.1"/>
    <property type="molecule type" value="Genomic_DNA"/>
</dbReference>
<dbReference type="OrthoDB" id="3238794at2759"/>
<protein>
    <submittedName>
        <fullName evidence="2">Related to ribulose-5-phosphate 4-epimerase and related epimerases and aldolases</fullName>
    </submittedName>
</protein>
<dbReference type="Gene3D" id="3.40.225.10">
    <property type="entry name" value="Class II aldolase/adducin N-terminal domain"/>
    <property type="match status" value="1"/>
</dbReference>
<dbReference type="PANTHER" id="PTHR10672">
    <property type="entry name" value="ADDUCIN"/>
    <property type="match status" value="1"/>
</dbReference>
<reference evidence="2 3" key="1">
    <citation type="submission" date="2016-03" db="EMBL/GenBank/DDBJ databases">
        <authorList>
            <person name="Ploux O."/>
        </authorList>
    </citation>
    <scope>NUCLEOTIDE SEQUENCE [LARGE SCALE GENOMIC DNA]</scope>
    <source>
        <strain evidence="2 3">UAMH 11012</strain>
    </source>
</reference>
<name>A0A1L7XT29_9HELO</name>
<dbReference type="SMART" id="SM01007">
    <property type="entry name" value="Aldolase_II"/>
    <property type="match status" value="1"/>
</dbReference>
<organism evidence="2 3">
    <name type="scientific">Phialocephala subalpina</name>
    <dbReference type="NCBI Taxonomy" id="576137"/>
    <lineage>
        <taxon>Eukaryota</taxon>
        <taxon>Fungi</taxon>
        <taxon>Dikarya</taxon>
        <taxon>Ascomycota</taxon>
        <taxon>Pezizomycotina</taxon>
        <taxon>Leotiomycetes</taxon>
        <taxon>Helotiales</taxon>
        <taxon>Mollisiaceae</taxon>
        <taxon>Phialocephala</taxon>
        <taxon>Phialocephala fortinii species complex</taxon>
    </lineage>
</organism>
<dbReference type="Proteomes" id="UP000184330">
    <property type="component" value="Unassembled WGS sequence"/>
</dbReference>
<dbReference type="STRING" id="576137.A0A1L7XT29"/>
<sequence>MAPSATEAVPIVSKKGEKVYSSGAPDLAFPTDVPKGPPSFEDKYEERKYLKHRLALAFRVFAKFGFAEGVAGHITLRDPVAPDCFWVNPFGLHFSLVTADDLILVNHAGKVIDGGKNRMLNYAAFAIHSEIHSARPDVACAAHSHSVYGRAMCATGRELQMLTQDSCVFYKDHVLYPTFAGLVLASEEGKHIAKALGHRKAVLLGNHGLLTAGKTIEEVVAYFVLLEKCCEVQLVADASAAGSGKPLVEIGEAEAQNTWEALGHSASGYFMGLPLFQTVEGEFGERTFLGRGLEPV</sequence>
<dbReference type="GO" id="GO:0005856">
    <property type="term" value="C:cytoskeleton"/>
    <property type="evidence" value="ECO:0007669"/>
    <property type="project" value="TreeGrafter"/>
</dbReference>
<dbReference type="InterPro" id="IPR036409">
    <property type="entry name" value="Aldolase_II/adducin_N_sf"/>
</dbReference>
<evidence type="ECO:0000313" key="2">
    <source>
        <dbReference type="EMBL" id="CZR68182.1"/>
    </source>
</evidence>
<evidence type="ECO:0000313" key="3">
    <source>
        <dbReference type="Proteomes" id="UP000184330"/>
    </source>
</evidence>
<feature type="domain" description="Class II aldolase/adducin N-terminal" evidence="1">
    <location>
        <begin position="52"/>
        <end position="234"/>
    </location>
</feature>
<dbReference type="InterPro" id="IPR051017">
    <property type="entry name" value="Aldolase-II_Adducin_sf"/>
</dbReference>